<feature type="non-terminal residue" evidence="6">
    <location>
        <position position="1"/>
    </location>
</feature>
<dbReference type="GO" id="GO:0003723">
    <property type="term" value="F:RNA binding"/>
    <property type="evidence" value="ECO:0007669"/>
    <property type="project" value="InterPro"/>
</dbReference>
<proteinExistence type="predicted"/>
<keyword evidence="2" id="KW-0547">Nucleotide-binding</keyword>
<protein>
    <submittedName>
        <fullName evidence="6">Ribonuclease III domain containing protein</fullName>
    </submittedName>
</protein>
<evidence type="ECO:0000313" key="6">
    <source>
        <dbReference type="EMBL" id="PON67092.1"/>
    </source>
</evidence>
<dbReference type="STRING" id="3476.A0A2P5D1B2"/>
<dbReference type="InterPro" id="IPR000999">
    <property type="entry name" value="RNase_III_dom"/>
</dbReference>
<accession>A0A2P5D1B2</accession>
<evidence type="ECO:0000259" key="4">
    <source>
        <dbReference type="PROSITE" id="PS50142"/>
    </source>
</evidence>
<dbReference type="EMBL" id="JXTB01000074">
    <property type="protein sequence ID" value="PON67092.1"/>
    <property type="molecule type" value="Genomic_DNA"/>
</dbReference>
<dbReference type="Proteomes" id="UP000237105">
    <property type="component" value="Unassembled WGS sequence"/>
</dbReference>
<reference evidence="7" key="1">
    <citation type="submission" date="2016-06" db="EMBL/GenBank/DDBJ databases">
        <title>Parallel loss of symbiosis genes in relatives of nitrogen-fixing non-legume Parasponia.</title>
        <authorList>
            <person name="Van Velzen R."/>
            <person name="Holmer R."/>
            <person name="Bu F."/>
            <person name="Rutten L."/>
            <person name="Van Zeijl A."/>
            <person name="Liu W."/>
            <person name="Santuari L."/>
            <person name="Cao Q."/>
            <person name="Sharma T."/>
            <person name="Shen D."/>
            <person name="Roswanjaya Y."/>
            <person name="Wardhani T."/>
            <person name="Kalhor M.S."/>
            <person name="Jansen J."/>
            <person name="Van den Hoogen J."/>
            <person name="Gungor B."/>
            <person name="Hartog M."/>
            <person name="Hontelez J."/>
            <person name="Verver J."/>
            <person name="Yang W.-C."/>
            <person name="Schijlen E."/>
            <person name="Repin R."/>
            <person name="Schilthuizen M."/>
            <person name="Schranz E."/>
            <person name="Heidstra R."/>
            <person name="Miyata K."/>
            <person name="Fedorova E."/>
            <person name="Kohlen W."/>
            <person name="Bisseling T."/>
            <person name="Smit S."/>
            <person name="Geurts R."/>
        </authorList>
    </citation>
    <scope>NUCLEOTIDE SEQUENCE [LARGE SCALE GENOMIC DNA]</scope>
    <source>
        <strain evidence="7">cv. WU1-14</strain>
    </source>
</reference>
<dbReference type="PANTHER" id="PTHR14950:SF15">
    <property type="entry name" value="DICER-LIKE PROTEIN 4"/>
    <property type="match status" value="1"/>
</dbReference>
<comment type="caution">
    <text evidence="6">The sequence shown here is derived from an EMBL/GenBank/DDBJ whole genome shotgun (WGS) entry which is preliminary data.</text>
</comment>
<dbReference type="PANTHER" id="PTHR14950">
    <property type="entry name" value="DICER-RELATED"/>
    <property type="match status" value="1"/>
</dbReference>
<dbReference type="Gene3D" id="1.10.1520.10">
    <property type="entry name" value="Ribonuclease III domain"/>
    <property type="match status" value="2"/>
</dbReference>
<dbReference type="GO" id="GO:0005634">
    <property type="term" value="C:nucleus"/>
    <property type="evidence" value="ECO:0007669"/>
    <property type="project" value="TreeGrafter"/>
</dbReference>
<evidence type="ECO:0000259" key="5">
    <source>
        <dbReference type="PROSITE" id="PS50821"/>
    </source>
</evidence>
<gene>
    <name evidence="6" type="ORF">PanWU01x14_104890</name>
</gene>
<dbReference type="InterPro" id="IPR036389">
    <property type="entry name" value="RNase_III_sf"/>
</dbReference>
<dbReference type="PROSITE" id="PS50142">
    <property type="entry name" value="RNASE_3_2"/>
    <property type="match status" value="1"/>
</dbReference>
<dbReference type="OrthoDB" id="6513042at2759"/>
<dbReference type="GO" id="GO:0030422">
    <property type="term" value="P:siRNA processing"/>
    <property type="evidence" value="ECO:0007669"/>
    <property type="project" value="TreeGrafter"/>
</dbReference>
<feature type="domain" description="RNase III" evidence="4">
    <location>
        <begin position="69"/>
        <end position="249"/>
    </location>
</feature>
<dbReference type="Pfam" id="PF00636">
    <property type="entry name" value="Ribonuclease_3"/>
    <property type="match status" value="1"/>
</dbReference>
<keyword evidence="3" id="KW-0378">Hydrolase</keyword>
<dbReference type="InterPro" id="IPR003100">
    <property type="entry name" value="PAZ_dom"/>
</dbReference>
<name>A0A2P5D1B2_PARAD</name>
<dbReference type="GO" id="GO:0005737">
    <property type="term" value="C:cytoplasm"/>
    <property type="evidence" value="ECO:0007669"/>
    <property type="project" value="TreeGrafter"/>
</dbReference>
<dbReference type="CDD" id="cd00593">
    <property type="entry name" value="RIBOc"/>
    <property type="match status" value="1"/>
</dbReference>
<evidence type="ECO:0000256" key="1">
    <source>
        <dbReference type="ARBA" id="ARBA00001946"/>
    </source>
</evidence>
<dbReference type="GO" id="GO:0000166">
    <property type="term" value="F:nucleotide binding"/>
    <property type="evidence" value="ECO:0007669"/>
    <property type="project" value="UniProtKB-KW"/>
</dbReference>
<dbReference type="GO" id="GO:0004525">
    <property type="term" value="F:ribonuclease III activity"/>
    <property type="evidence" value="ECO:0007669"/>
    <property type="project" value="InterPro"/>
</dbReference>
<dbReference type="AlphaFoldDB" id="A0A2P5D1B2"/>
<evidence type="ECO:0000256" key="3">
    <source>
        <dbReference type="ARBA" id="ARBA00022801"/>
    </source>
</evidence>
<keyword evidence="7" id="KW-1185">Reference proteome</keyword>
<dbReference type="SMART" id="SM00535">
    <property type="entry name" value="RIBOc"/>
    <property type="match status" value="1"/>
</dbReference>
<organism evidence="6 7">
    <name type="scientific">Parasponia andersonii</name>
    <name type="common">Sponia andersonii</name>
    <dbReference type="NCBI Taxonomy" id="3476"/>
    <lineage>
        <taxon>Eukaryota</taxon>
        <taxon>Viridiplantae</taxon>
        <taxon>Streptophyta</taxon>
        <taxon>Embryophyta</taxon>
        <taxon>Tracheophyta</taxon>
        <taxon>Spermatophyta</taxon>
        <taxon>Magnoliopsida</taxon>
        <taxon>eudicotyledons</taxon>
        <taxon>Gunneridae</taxon>
        <taxon>Pentapetalae</taxon>
        <taxon>rosids</taxon>
        <taxon>fabids</taxon>
        <taxon>Rosales</taxon>
        <taxon>Cannabaceae</taxon>
        <taxon>Parasponia</taxon>
    </lineage>
</organism>
<evidence type="ECO:0000313" key="7">
    <source>
        <dbReference type="Proteomes" id="UP000237105"/>
    </source>
</evidence>
<dbReference type="PROSITE" id="PS50821">
    <property type="entry name" value="PAZ"/>
    <property type="match status" value="1"/>
</dbReference>
<evidence type="ECO:0000256" key="2">
    <source>
        <dbReference type="ARBA" id="ARBA00022741"/>
    </source>
</evidence>
<feature type="domain" description="PAZ" evidence="5">
    <location>
        <begin position="1"/>
        <end position="52"/>
    </location>
</feature>
<dbReference type="SUPFAM" id="SSF69065">
    <property type="entry name" value="RNase III domain-like"/>
    <property type="match status" value="2"/>
</dbReference>
<sequence length="326" mass="36863">IQLKYPEQPLLCAKPLFSLHNLLHSRKHDESVSNQLDEYFDYLPPELCQLKIIGFSKDIGSSISLLPSIMHRLENLLVAIELKNLLSISFPEASEVNAQRVLEALTTETCQECFSLERLEVLGDAFLKFAVGRHLFLLHDTLDEGQLTNKRSNIVNNLNLFKLACERNLQVYIRDRQFEPCQFFALGRPCLTVCNEEMEESIHSQYLDSTVNKTNAGEVRCSKCHHWLYKRTVADVVEALVGAFIVDSGFKAAAMFLRWIGIQVDFEASQVTDVCRASAKCIPLAANIDIGALERSLGYQFLHRGLLLQAFIHPSYNKHGGGCYQV</sequence>
<comment type="cofactor">
    <cofactor evidence="1">
        <name>Mg(2+)</name>
        <dbReference type="ChEBI" id="CHEBI:18420"/>
    </cofactor>
</comment>